<evidence type="ECO:0000313" key="2">
    <source>
        <dbReference type="EMBL" id="AIQ90291.1"/>
    </source>
</evidence>
<dbReference type="AlphaFoldDB" id="A0A089NQT4"/>
<proteinExistence type="predicted"/>
<gene>
    <name evidence="2" type="ORF">MOC_2536</name>
</gene>
<feature type="compositionally biased region" description="Low complexity" evidence="1">
    <location>
        <begin position="41"/>
        <end position="51"/>
    </location>
</feature>
<organism evidence="2 3">
    <name type="scientific">Methylobacterium oryzae CBMB20</name>
    <dbReference type="NCBI Taxonomy" id="693986"/>
    <lineage>
        <taxon>Bacteria</taxon>
        <taxon>Pseudomonadati</taxon>
        <taxon>Pseudomonadota</taxon>
        <taxon>Alphaproteobacteria</taxon>
        <taxon>Hyphomicrobiales</taxon>
        <taxon>Methylobacteriaceae</taxon>
        <taxon>Methylobacterium</taxon>
    </lineage>
</organism>
<dbReference type="HOGENOM" id="CLU_2409878_0_0_5"/>
<accession>A0A089NQT4</accession>
<feature type="region of interest" description="Disordered" evidence="1">
    <location>
        <begin position="30"/>
        <end position="70"/>
    </location>
</feature>
<dbReference type="KEGG" id="mor:MOC_2536"/>
<reference evidence="2 3" key="1">
    <citation type="journal article" date="2014" name="PLoS ONE">
        <title>Genome Information of Methylobacterium oryzae, a Plant-Probiotic Methylotroph in the Phyllosphere.</title>
        <authorList>
            <person name="Kwak M.J."/>
            <person name="Jeong H."/>
            <person name="Madhaiyan M."/>
            <person name="Lee Y."/>
            <person name="Sa T.M."/>
            <person name="Oh T.K."/>
            <person name="Kim J.F."/>
        </authorList>
    </citation>
    <scope>NUCLEOTIDE SEQUENCE [LARGE SCALE GENOMIC DNA]</scope>
    <source>
        <strain evidence="2 3">CBMB20</strain>
    </source>
</reference>
<dbReference type="EMBL" id="CP003811">
    <property type="protein sequence ID" value="AIQ90291.1"/>
    <property type="molecule type" value="Genomic_DNA"/>
</dbReference>
<evidence type="ECO:0000256" key="1">
    <source>
        <dbReference type="SAM" id="MobiDB-lite"/>
    </source>
</evidence>
<keyword evidence="3" id="KW-1185">Reference proteome</keyword>
<protein>
    <submittedName>
        <fullName evidence="2">Protein of unassigned function</fullName>
    </submittedName>
</protein>
<dbReference type="STRING" id="693986.MOC_2536"/>
<evidence type="ECO:0000313" key="3">
    <source>
        <dbReference type="Proteomes" id="UP000029492"/>
    </source>
</evidence>
<name>A0A089NQT4_9HYPH</name>
<dbReference type="Proteomes" id="UP000029492">
    <property type="component" value="Chromosome"/>
</dbReference>
<sequence length="92" mass="9581">MQRGLPLRLEGGVGAGRLVQDKLAAESEAGLSVHNGHNARRAAASPPNARNGHGTTTLGVPSAAVPRTGPDICLRHRRVRPDHPRPARSSGS</sequence>